<dbReference type="EMBL" id="LCWV01000058">
    <property type="protein sequence ID" value="PWI64499.1"/>
    <property type="molecule type" value="Genomic_DNA"/>
</dbReference>
<comment type="caution">
    <text evidence="2">The sequence shown here is derived from an EMBL/GenBank/DDBJ whole genome shotgun (WGS) entry which is preliminary data.</text>
</comment>
<proteinExistence type="predicted"/>
<evidence type="ECO:0000256" key="1">
    <source>
        <dbReference type="SAM" id="MobiDB-lite"/>
    </source>
</evidence>
<feature type="compositionally biased region" description="Low complexity" evidence="1">
    <location>
        <begin position="125"/>
        <end position="134"/>
    </location>
</feature>
<feature type="region of interest" description="Disordered" evidence="1">
    <location>
        <begin position="123"/>
        <end position="154"/>
    </location>
</feature>
<evidence type="ECO:0000313" key="2">
    <source>
        <dbReference type="EMBL" id="PWI64499.1"/>
    </source>
</evidence>
<name>A0A2U3DQH9_PURLI</name>
<dbReference type="Proteomes" id="UP000245956">
    <property type="component" value="Unassembled WGS sequence"/>
</dbReference>
<protein>
    <submittedName>
        <fullName evidence="2">Uncharacterized protein</fullName>
    </submittedName>
</protein>
<gene>
    <name evidence="2" type="ORF">PCL_09616</name>
</gene>
<accession>A0A2U3DQH9</accession>
<sequence length="154" mass="16751">MRHDFKLLAHPPRITRAPWKTFRLKNSRYCLSHGCESLLPSAKSPARSAILSHDSCCVALRHCIAFLPGIKLCVGKSTRVLGIPAYDIGHGAAPYLFMLDDEYASCGVADIRARLPAAQVPGEAPRLPLSLSPSQPRDQGELPPGNPSRALPYL</sequence>
<evidence type="ECO:0000313" key="3">
    <source>
        <dbReference type="Proteomes" id="UP000245956"/>
    </source>
</evidence>
<reference evidence="2 3" key="1">
    <citation type="journal article" date="2016" name="Front. Microbiol.">
        <title>Genome and transcriptome sequences reveal the specific parasitism of the nematophagous Purpureocillium lilacinum 36-1.</title>
        <authorList>
            <person name="Xie J."/>
            <person name="Li S."/>
            <person name="Mo C."/>
            <person name="Xiao X."/>
            <person name="Peng D."/>
            <person name="Wang G."/>
            <person name="Xiao Y."/>
        </authorList>
    </citation>
    <scope>NUCLEOTIDE SEQUENCE [LARGE SCALE GENOMIC DNA]</scope>
    <source>
        <strain evidence="2 3">36-1</strain>
    </source>
</reference>
<dbReference type="AlphaFoldDB" id="A0A2U3DQH9"/>
<organism evidence="2 3">
    <name type="scientific">Purpureocillium lilacinum</name>
    <name type="common">Paecilomyces lilacinus</name>
    <dbReference type="NCBI Taxonomy" id="33203"/>
    <lineage>
        <taxon>Eukaryota</taxon>
        <taxon>Fungi</taxon>
        <taxon>Dikarya</taxon>
        <taxon>Ascomycota</taxon>
        <taxon>Pezizomycotina</taxon>
        <taxon>Sordariomycetes</taxon>
        <taxon>Hypocreomycetidae</taxon>
        <taxon>Hypocreales</taxon>
        <taxon>Ophiocordycipitaceae</taxon>
        <taxon>Purpureocillium</taxon>
    </lineage>
</organism>